<dbReference type="Proteomes" id="UP000054538">
    <property type="component" value="Unassembled WGS sequence"/>
</dbReference>
<name>A0A0D0DBP6_9AGAM</name>
<dbReference type="OrthoDB" id="2632672at2759"/>
<dbReference type="AlphaFoldDB" id="A0A0D0DBP6"/>
<keyword evidence="2" id="KW-1185">Reference proteome</keyword>
<reference evidence="1 2" key="1">
    <citation type="submission" date="2014-04" db="EMBL/GenBank/DDBJ databases">
        <authorList>
            <consortium name="DOE Joint Genome Institute"/>
            <person name="Kuo A."/>
            <person name="Kohler A."/>
            <person name="Jargeat P."/>
            <person name="Nagy L.G."/>
            <person name="Floudas D."/>
            <person name="Copeland A."/>
            <person name="Barry K.W."/>
            <person name="Cichocki N."/>
            <person name="Veneault-Fourrey C."/>
            <person name="LaButti K."/>
            <person name="Lindquist E.A."/>
            <person name="Lipzen A."/>
            <person name="Lundell T."/>
            <person name="Morin E."/>
            <person name="Murat C."/>
            <person name="Sun H."/>
            <person name="Tunlid A."/>
            <person name="Henrissat B."/>
            <person name="Grigoriev I.V."/>
            <person name="Hibbett D.S."/>
            <person name="Martin F."/>
            <person name="Nordberg H.P."/>
            <person name="Cantor M.N."/>
            <person name="Hua S.X."/>
        </authorList>
    </citation>
    <scope>NUCLEOTIDE SEQUENCE [LARGE SCALE GENOMIC DNA]</scope>
    <source>
        <strain evidence="1 2">Ve08.2h10</strain>
    </source>
</reference>
<accession>A0A0D0DBP6</accession>
<proteinExistence type="predicted"/>
<evidence type="ECO:0000313" key="1">
    <source>
        <dbReference type="EMBL" id="KIK81506.1"/>
    </source>
</evidence>
<evidence type="ECO:0000313" key="2">
    <source>
        <dbReference type="Proteomes" id="UP000054538"/>
    </source>
</evidence>
<sequence>MSSSYYSSSASNLLWVWNGAYVKTPYSVPGTNIKTSRVLSITVPSHLVELVNPIVVKASDHLLPVDSPEVNSNDTTWGLSDDALQTAIALLWERITTLKVSMTSITNIGACLDAFPYQTHDGKSSSQILVCAAAAEQLNVVKGKAVTTECPVCNKETQNIHAHMGVHILCATRGIIEDVSNPIVEANPCGYCSGPAT</sequence>
<organism evidence="1 2">
    <name type="scientific">Paxillus rubicundulus Ve08.2h10</name>
    <dbReference type="NCBI Taxonomy" id="930991"/>
    <lineage>
        <taxon>Eukaryota</taxon>
        <taxon>Fungi</taxon>
        <taxon>Dikarya</taxon>
        <taxon>Basidiomycota</taxon>
        <taxon>Agaricomycotina</taxon>
        <taxon>Agaricomycetes</taxon>
        <taxon>Agaricomycetidae</taxon>
        <taxon>Boletales</taxon>
        <taxon>Paxilineae</taxon>
        <taxon>Paxillaceae</taxon>
        <taxon>Paxillus</taxon>
    </lineage>
</organism>
<feature type="non-terminal residue" evidence="1">
    <location>
        <position position="1"/>
    </location>
</feature>
<dbReference type="InParanoid" id="A0A0D0DBP6"/>
<gene>
    <name evidence="1" type="ORF">PAXRUDRAFT_155964</name>
</gene>
<dbReference type="EMBL" id="KN825786">
    <property type="protein sequence ID" value="KIK81506.1"/>
    <property type="molecule type" value="Genomic_DNA"/>
</dbReference>
<dbReference type="HOGENOM" id="CLU_1387206_0_0_1"/>
<reference evidence="2" key="2">
    <citation type="submission" date="2015-01" db="EMBL/GenBank/DDBJ databases">
        <title>Evolutionary Origins and Diversification of the Mycorrhizal Mutualists.</title>
        <authorList>
            <consortium name="DOE Joint Genome Institute"/>
            <consortium name="Mycorrhizal Genomics Consortium"/>
            <person name="Kohler A."/>
            <person name="Kuo A."/>
            <person name="Nagy L.G."/>
            <person name="Floudas D."/>
            <person name="Copeland A."/>
            <person name="Barry K.W."/>
            <person name="Cichocki N."/>
            <person name="Veneault-Fourrey C."/>
            <person name="LaButti K."/>
            <person name="Lindquist E.A."/>
            <person name="Lipzen A."/>
            <person name="Lundell T."/>
            <person name="Morin E."/>
            <person name="Murat C."/>
            <person name="Riley R."/>
            <person name="Ohm R."/>
            <person name="Sun H."/>
            <person name="Tunlid A."/>
            <person name="Henrissat B."/>
            <person name="Grigoriev I.V."/>
            <person name="Hibbett D.S."/>
            <person name="Martin F."/>
        </authorList>
    </citation>
    <scope>NUCLEOTIDE SEQUENCE [LARGE SCALE GENOMIC DNA]</scope>
    <source>
        <strain evidence="2">Ve08.2h10</strain>
    </source>
</reference>
<protein>
    <submittedName>
        <fullName evidence="1">Uncharacterized protein</fullName>
    </submittedName>
</protein>